<dbReference type="PANTHER" id="PTHR37816">
    <property type="entry name" value="YALI0E33011P"/>
    <property type="match status" value="1"/>
</dbReference>
<dbReference type="OrthoDB" id="1201990at2"/>
<dbReference type="AlphaFoldDB" id="A0A4V3V831"/>
<comment type="caution">
    <text evidence="1">The sequence shown here is derived from an EMBL/GenBank/DDBJ whole genome shotgun (WGS) entry which is preliminary data.</text>
</comment>
<dbReference type="PANTHER" id="PTHR37816:SF3">
    <property type="entry name" value="MODULATES DNA TOPOLOGY"/>
    <property type="match status" value="1"/>
</dbReference>
<dbReference type="InterPro" id="IPR027417">
    <property type="entry name" value="P-loop_NTPase"/>
</dbReference>
<dbReference type="EMBL" id="SLUB01000012">
    <property type="protein sequence ID" value="THE13073.1"/>
    <property type="molecule type" value="Genomic_DNA"/>
</dbReference>
<proteinExistence type="predicted"/>
<dbReference type="RefSeq" id="WP_136379349.1">
    <property type="nucleotide sequence ID" value="NZ_SLUB01000012.1"/>
</dbReference>
<dbReference type="STRING" id="1033734.GCA_000285535_02013"/>
<dbReference type="SUPFAM" id="SSF52540">
    <property type="entry name" value="P-loop containing nucleoside triphosphate hydrolases"/>
    <property type="match status" value="1"/>
</dbReference>
<organism evidence="1 2">
    <name type="scientific">Bacillus timonensis</name>
    <dbReference type="NCBI Taxonomy" id="1033734"/>
    <lineage>
        <taxon>Bacteria</taxon>
        <taxon>Bacillati</taxon>
        <taxon>Bacillota</taxon>
        <taxon>Bacilli</taxon>
        <taxon>Bacillales</taxon>
        <taxon>Bacillaceae</taxon>
        <taxon>Bacillus</taxon>
    </lineage>
</organism>
<dbReference type="Proteomes" id="UP000306477">
    <property type="component" value="Unassembled WGS sequence"/>
</dbReference>
<name>A0A4V3V831_9BACI</name>
<accession>A0A4V3V831</accession>
<keyword evidence="2" id="KW-1185">Reference proteome</keyword>
<sequence length="171" mass="20557">MKKIMVIGVSAGVGKSTFAHQLGEKLEIDVYHLDRYFWKPGWVEASHEEFKTAQEEILTKDSWIIDGNYSKTFEMRANHADTIIYLELPRYQCLYRVFKRYFKHIGKKRPDLGCTEKIDWQFIKFIWTTYKPRIRKMQERLNRLSQDKTVISLRGTKEINNFVKNNWEDVR</sequence>
<gene>
    <name evidence="1" type="ORF">E1I69_09390</name>
</gene>
<evidence type="ECO:0000313" key="1">
    <source>
        <dbReference type="EMBL" id="THE13073.1"/>
    </source>
</evidence>
<protein>
    <submittedName>
        <fullName evidence="1">Topology modulation protein</fullName>
    </submittedName>
</protein>
<reference evidence="1 2" key="1">
    <citation type="journal article" date="2019" name="Indoor Air">
        <title>Impacts of indoor surface finishes on bacterial viability.</title>
        <authorList>
            <person name="Hu J."/>
            <person name="Maamar S.B."/>
            <person name="Glawe A.J."/>
            <person name="Gottel N."/>
            <person name="Gilbert J.A."/>
            <person name="Hartmann E.M."/>
        </authorList>
    </citation>
    <scope>NUCLEOTIDE SEQUENCE [LARGE SCALE GENOMIC DNA]</scope>
    <source>
        <strain evidence="1 2">AF060A6</strain>
    </source>
</reference>
<evidence type="ECO:0000313" key="2">
    <source>
        <dbReference type="Proteomes" id="UP000306477"/>
    </source>
</evidence>
<dbReference type="InterPro" id="IPR052922">
    <property type="entry name" value="Cytidylate_Kinase-2"/>
</dbReference>
<dbReference type="Gene3D" id="3.40.50.300">
    <property type="entry name" value="P-loop containing nucleotide triphosphate hydrolases"/>
    <property type="match status" value="1"/>
</dbReference>